<evidence type="ECO:0000256" key="5">
    <source>
        <dbReference type="ARBA" id="ARBA00022729"/>
    </source>
</evidence>
<dbReference type="EMBL" id="CAJPWZ010001740">
    <property type="protein sequence ID" value="CAG2222254.1"/>
    <property type="molecule type" value="Genomic_DNA"/>
</dbReference>
<dbReference type="InterPro" id="IPR001611">
    <property type="entry name" value="Leu-rich_rpt"/>
</dbReference>
<evidence type="ECO:0000259" key="13">
    <source>
        <dbReference type="PROSITE" id="PS50104"/>
    </source>
</evidence>
<keyword evidence="10" id="KW-0325">Glycoprotein</keyword>
<protein>
    <recommendedName>
        <fullName evidence="13">TIR domain-containing protein</fullName>
    </recommendedName>
</protein>
<evidence type="ECO:0000256" key="11">
    <source>
        <dbReference type="SAM" id="Phobius"/>
    </source>
</evidence>
<dbReference type="PANTHER" id="PTHR24365:SF530">
    <property type="entry name" value="MSTPROX-RELATED"/>
    <property type="match status" value="1"/>
</dbReference>
<dbReference type="PROSITE" id="PS50104">
    <property type="entry name" value="TIR"/>
    <property type="match status" value="1"/>
</dbReference>
<evidence type="ECO:0000256" key="4">
    <source>
        <dbReference type="ARBA" id="ARBA00022692"/>
    </source>
</evidence>
<comment type="subcellular location">
    <subcellularLocation>
        <location evidence="1">Membrane</location>
        <topology evidence="1">Single-pass membrane protein</topology>
    </subcellularLocation>
</comment>
<dbReference type="InterPro" id="IPR003591">
    <property type="entry name" value="Leu-rich_rpt_typical-subtyp"/>
</dbReference>
<organism evidence="14 15">
    <name type="scientific">Mytilus edulis</name>
    <name type="common">Blue mussel</name>
    <dbReference type="NCBI Taxonomy" id="6550"/>
    <lineage>
        <taxon>Eukaryota</taxon>
        <taxon>Metazoa</taxon>
        <taxon>Spiralia</taxon>
        <taxon>Lophotrochozoa</taxon>
        <taxon>Mollusca</taxon>
        <taxon>Bivalvia</taxon>
        <taxon>Autobranchia</taxon>
        <taxon>Pteriomorphia</taxon>
        <taxon>Mytilida</taxon>
        <taxon>Mytiloidea</taxon>
        <taxon>Mytilidae</taxon>
        <taxon>Mytilinae</taxon>
        <taxon>Mytilus</taxon>
    </lineage>
</organism>
<reference evidence="14" key="1">
    <citation type="submission" date="2021-03" db="EMBL/GenBank/DDBJ databases">
        <authorList>
            <person name="Bekaert M."/>
        </authorList>
    </citation>
    <scope>NUCLEOTIDE SEQUENCE</scope>
</reference>
<evidence type="ECO:0000256" key="10">
    <source>
        <dbReference type="ARBA" id="ARBA00023180"/>
    </source>
</evidence>
<gene>
    <name evidence="14" type="ORF">MEDL_35606</name>
</gene>
<dbReference type="PRINTS" id="PR01537">
    <property type="entry name" value="INTRLKN1R1F"/>
</dbReference>
<dbReference type="GO" id="GO:0038023">
    <property type="term" value="F:signaling receptor activity"/>
    <property type="evidence" value="ECO:0007669"/>
    <property type="project" value="TreeGrafter"/>
</dbReference>
<evidence type="ECO:0000256" key="12">
    <source>
        <dbReference type="SAM" id="SignalP"/>
    </source>
</evidence>
<evidence type="ECO:0000256" key="2">
    <source>
        <dbReference type="ARBA" id="ARBA00009634"/>
    </source>
</evidence>
<keyword evidence="5 12" id="KW-0732">Signal</keyword>
<keyword evidence="3" id="KW-0433">Leucine-rich repeat</keyword>
<keyword evidence="6" id="KW-0677">Repeat</keyword>
<dbReference type="SUPFAM" id="SSF52047">
    <property type="entry name" value="RNI-like"/>
    <property type="match status" value="1"/>
</dbReference>
<evidence type="ECO:0000313" key="15">
    <source>
        <dbReference type="Proteomes" id="UP000683360"/>
    </source>
</evidence>
<dbReference type="Proteomes" id="UP000683360">
    <property type="component" value="Unassembled WGS sequence"/>
</dbReference>
<evidence type="ECO:0000256" key="3">
    <source>
        <dbReference type="ARBA" id="ARBA00022614"/>
    </source>
</evidence>
<dbReference type="InterPro" id="IPR035897">
    <property type="entry name" value="Toll_tir_struct_dom_sf"/>
</dbReference>
<dbReference type="Pfam" id="PF01582">
    <property type="entry name" value="TIR"/>
    <property type="match status" value="1"/>
</dbReference>
<name>A0A8S3SVY2_MYTED</name>
<dbReference type="Gene3D" id="3.80.10.10">
    <property type="entry name" value="Ribonuclease Inhibitor"/>
    <property type="match status" value="2"/>
</dbReference>
<dbReference type="SMART" id="SM00369">
    <property type="entry name" value="LRR_TYP"/>
    <property type="match status" value="7"/>
</dbReference>
<dbReference type="GO" id="GO:0007165">
    <property type="term" value="P:signal transduction"/>
    <property type="evidence" value="ECO:0007669"/>
    <property type="project" value="InterPro"/>
</dbReference>
<dbReference type="PROSITE" id="PS51450">
    <property type="entry name" value="LRR"/>
    <property type="match status" value="3"/>
</dbReference>
<evidence type="ECO:0000256" key="7">
    <source>
        <dbReference type="ARBA" id="ARBA00022989"/>
    </source>
</evidence>
<dbReference type="Pfam" id="PF13855">
    <property type="entry name" value="LRR_8"/>
    <property type="match status" value="2"/>
</dbReference>
<dbReference type="Gene3D" id="3.40.50.10140">
    <property type="entry name" value="Toll/interleukin-1 receptor homology (TIR) domain"/>
    <property type="match status" value="1"/>
</dbReference>
<evidence type="ECO:0000256" key="9">
    <source>
        <dbReference type="ARBA" id="ARBA00023170"/>
    </source>
</evidence>
<feature type="chain" id="PRO_5035747564" description="TIR domain-containing protein" evidence="12">
    <location>
        <begin position="16"/>
        <end position="698"/>
    </location>
</feature>
<comment type="similarity">
    <text evidence="2">Belongs to the Toll-like receptor family.</text>
</comment>
<keyword evidence="7 11" id="KW-1133">Transmembrane helix</keyword>
<evidence type="ECO:0000256" key="1">
    <source>
        <dbReference type="ARBA" id="ARBA00004167"/>
    </source>
</evidence>
<sequence>MNLLLILTIVTTVYGIISQRTEFQCSYWEDRHLNLHANCSKRNFTSIPVVLSGIVSLDLSGNQIKVVHNKTFLNLSNLWELNLSFNRIEWLEIGAFLGLESLEILILRKNSLAYNSRHFSKSVFQPLKFLTYLDISLQRGGSEELNATWFSKYVISDLSNLQSIEIDISPDNVFREGFLSLSKLKKVKAGFCVMDANEKTFSNIPHVDQIDITDCVIESYAVGTFSGRHIKYLNLSSTNPELTVWSNILQDFKHFTVDTLVLSDTIEALRKMWERLVFDALNKTGVQKLFLDHNEMQRFCLSCEVHDFDLPLTLKYLDLSSNKLICFCLSMPHLSSLNLENNNLRDYLRLKTYYPSYPSNLTVINFAFNNLDYLNVSIFHGHQSLRVLNLSNNYFTDIDFDISHLTLLQVLDLSNNRIQKFSEKSMKKLDVLFGLSNVKINLGGNILQCSCDAISFIEWLLDKQDYFSAKNETKCKFANETSIFLTDFRSTMLQLKENCASRLVLIICISISITSMLVIAIIGIVYRYRWRLRYAYYMIKSKYKRDNIAQNDEQEYTYDAFISYADNEQDFIVRECIPNLEEGGNAKLCIHKRDFLPGNEITYNITNSIHESRKVVCIITKSFLDSYYCMFEFNMARMESIYSRSKENILFLVFLDQFRSKDLPLIMLEHVQNDSYIEYPNDEQGNVVFWEKIKAILK</sequence>
<keyword evidence="8 11" id="KW-0472">Membrane</keyword>
<feature type="domain" description="TIR" evidence="13">
    <location>
        <begin position="556"/>
        <end position="697"/>
    </location>
</feature>
<evidence type="ECO:0000256" key="6">
    <source>
        <dbReference type="ARBA" id="ARBA00022737"/>
    </source>
</evidence>
<evidence type="ECO:0000256" key="8">
    <source>
        <dbReference type="ARBA" id="ARBA00023136"/>
    </source>
</evidence>
<dbReference type="InterPro" id="IPR032675">
    <property type="entry name" value="LRR_dom_sf"/>
</dbReference>
<dbReference type="SUPFAM" id="SSF52200">
    <property type="entry name" value="Toll/Interleukin receptor TIR domain"/>
    <property type="match status" value="1"/>
</dbReference>
<evidence type="ECO:0000313" key="14">
    <source>
        <dbReference type="EMBL" id="CAG2222254.1"/>
    </source>
</evidence>
<keyword evidence="15" id="KW-1185">Reference proteome</keyword>
<keyword evidence="9" id="KW-0675">Receptor</keyword>
<proteinExistence type="inferred from homology"/>
<feature type="signal peptide" evidence="12">
    <location>
        <begin position="1"/>
        <end position="15"/>
    </location>
</feature>
<comment type="caution">
    <text evidence="14">The sequence shown here is derived from an EMBL/GenBank/DDBJ whole genome shotgun (WGS) entry which is preliminary data.</text>
</comment>
<dbReference type="InterPro" id="IPR000157">
    <property type="entry name" value="TIR_dom"/>
</dbReference>
<accession>A0A8S3SVY2</accession>
<keyword evidence="4 11" id="KW-0812">Transmembrane</keyword>
<dbReference type="OrthoDB" id="1081807at2759"/>
<dbReference type="GO" id="GO:0005886">
    <property type="term" value="C:plasma membrane"/>
    <property type="evidence" value="ECO:0007669"/>
    <property type="project" value="TreeGrafter"/>
</dbReference>
<dbReference type="SMART" id="SM00365">
    <property type="entry name" value="LRR_SD22"/>
    <property type="match status" value="3"/>
</dbReference>
<dbReference type="AlphaFoldDB" id="A0A8S3SVY2"/>
<dbReference type="SMART" id="SM00255">
    <property type="entry name" value="TIR"/>
    <property type="match status" value="1"/>
</dbReference>
<dbReference type="PANTHER" id="PTHR24365">
    <property type="entry name" value="TOLL-LIKE RECEPTOR"/>
    <property type="match status" value="1"/>
</dbReference>
<feature type="transmembrane region" description="Helical" evidence="11">
    <location>
        <begin position="503"/>
        <end position="526"/>
    </location>
</feature>